<feature type="region of interest" description="Disordered" evidence="1">
    <location>
        <begin position="176"/>
        <end position="211"/>
    </location>
</feature>
<feature type="transmembrane region" description="Helical" evidence="2">
    <location>
        <begin position="18"/>
        <end position="38"/>
    </location>
</feature>
<proteinExistence type="predicted"/>
<accession>A0ABN9QVW0</accession>
<protein>
    <recommendedName>
        <fullName evidence="5">Transmembrane protein 163</fullName>
    </recommendedName>
</protein>
<dbReference type="EMBL" id="CAUYUJ010004393">
    <property type="protein sequence ID" value="CAK0809380.1"/>
    <property type="molecule type" value="Genomic_DNA"/>
</dbReference>
<dbReference type="Proteomes" id="UP001189429">
    <property type="component" value="Unassembled WGS sequence"/>
</dbReference>
<evidence type="ECO:0000256" key="2">
    <source>
        <dbReference type="SAM" id="Phobius"/>
    </source>
</evidence>
<evidence type="ECO:0000313" key="3">
    <source>
        <dbReference type="EMBL" id="CAK0809380.1"/>
    </source>
</evidence>
<feature type="compositionally biased region" description="Gly residues" evidence="1">
    <location>
        <begin position="180"/>
        <end position="189"/>
    </location>
</feature>
<name>A0ABN9QVW0_9DINO</name>
<evidence type="ECO:0000256" key="1">
    <source>
        <dbReference type="SAM" id="MobiDB-lite"/>
    </source>
</evidence>
<keyword evidence="2" id="KW-0472">Membrane</keyword>
<organism evidence="3 4">
    <name type="scientific">Prorocentrum cordatum</name>
    <dbReference type="NCBI Taxonomy" id="2364126"/>
    <lineage>
        <taxon>Eukaryota</taxon>
        <taxon>Sar</taxon>
        <taxon>Alveolata</taxon>
        <taxon>Dinophyceae</taxon>
        <taxon>Prorocentrales</taxon>
        <taxon>Prorocentraceae</taxon>
        <taxon>Prorocentrum</taxon>
    </lineage>
</organism>
<keyword evidence="4" id="KW-1185">Reference proteome</keyword>
<evidence type="ECO:0000313" key="4">
    <source>
        <dbReference type="Proteomes" id="UP001189429"/>
    </source>
</evidence>
<evidence type="ECO:0008006" key="5">
    <source>
        <dbReference type="Google" id="ProtNLM"/>
    </source>
</evidence>
<keyword evidence="2" id="KW-1133">Transmembrane helix</keyword>
<feature type="compositionally biased region" description="Low complexity" evidence="1">
    <location>
        <begin position="196"/>
        <end position="205"/>
    </location>
</feature>
<gene>
    <name evidence="3" type="ORF">PCOR1329_LOCUS14651</name>
</gene>
<sequence length="211" mass="21264">MLRAESLARALLFEHKGLYFAALIAAKGLALLGMLALPGGVGRLWLELLGALASGGDIVLRLLVSSKKVPTPGKHGVDALLCALLLVDVALCGHPGAAAPEKNCRALKFVVPFATLVSIGGNLMRLDRGAPPSRTGAASHIGRDEELRSPAPPLGVSCSVEAGLLRAPPSGSACSVLGGAPPGAVGGGRPSQQAAGPRSRLGGSSRRPEAL</sequence>
<keyword evidence="2" id="KW-0812">Transmembrane</keyword>
<comment type="caution">
    <text evidence="3">The sequence shown here is derived from an EMBL/GenBank/DDBJ whole genome shotgun (WGS) entry which is preliminary data.</text>
</comment>
<feature type="region of interest" description="Disordered" evidence="1">
    <location>
        <begin position="128"/>
        <end position="148"/>
    </location>
</feature>
<reference evidence="3" key="1">
    <citation type="submission" date="2023-10" db="EMBL/GenBank/DDBJ databases">
        <authorList>
            <person name="Chen Y."/>
            <person name="Shah S."/>
            <person name="Dougan E. K."/>
            <person name="Thang M."/>
            <person name="Chan C."/>
        </authorList>
    </citation>
    <scope>NUCLEOTIDE SEQUENCE [LARGE SCALE GENOMIC DNA]</scope>
</reference>